<gene>
    <name evidence="2" type="ORF">ElyMa_005849800</name>
</gene>
<name>A0AAV4G1C7_9GAST</name>
<feature type="region of interest" description="Disordered" evidence="1">
    <location>
        <begin position="1"/>
        <end position="23"/>
    </location>
</feature>
<proteinExistence type="predicted"/>
<dbReference type="EMBL" id="BMAT01011752">
    <property type="protein sequence ID" value="GFR78456.1"/>
    <property type="molecule type" value="Genomic_DNA"/>
</dbReference>
<dbReference type="AlphaFoldDB" id="A0AAV4G1C7"/>
<protein>
    <submittedName>
        <fullName evidence="2">Uncharacterized protein</fullName>
    </submittedName>
</protein>
<reference evidence="2 3" key="1">
    <citation type="journal article" date="2021" name="Elife">
        <title>Chloroplast acquisition without the gene transfer in kleptoplastic sea slugs, Plakobranchus ocellatus.</title>
        <authorList>
            <person name="Maeda T."/>
            <person name="Takahashi S."/>
            <person name="Yoshida T."/>
            <person name="Shimamura S."/>
            <person name="Takaki Y."/>
            <person name="Nagai Y."/>
            <person name="Toyoda A."/>
            <person name="Suzuki Y."/>
            <person name="Arimoto A."/>
            <person name="Ishii H."/>
            <person name="Satoh N."/>
            <person name="Nishiyama T."/>
            <person name="Hasebe M."/>
            <person name="Maruyama T."/>
            <person name="Minagawa J."/>
            <person name="Obokata J."/>
            <person name="Shigenobu S."/>
        </authorList>
    </citation>
    <scope>NUCLEOTIDE SEQUENCE [LARGE SCALE GENOMIC DNA]</scope>
</reference>
<dbReference type="Proteomes" id="UP000762676">
    <property type="component" value="Unassembled WGS sequence"/>
</dbReference>
<evidence type="ECO:0000256" key="1">
    <source>
        <dbReference type="SAM" id="MobiDB-lite"/>
    </source>
</evidence>
<accession>A0AAV4G1C7</accession>
<keyword evidence="3" id="KW-1185">Reference proteome</keyword>
<evidence type="ECO:0000313" key="3">
    <source>
        <dbReference type="Proteomes" id="UP000762676"/>
    </source>
</evidence>
<comment type="caution">
    <text evidence="2">The sequence shown here is derived from an EMBL/GenBank/DDBJ whole genome shotgun (WGS) entry which is preliminary data.</text>
</comment>
<sequence length="132" mass="15375">MKQQSRIIPWRHDARRARRRSQSDRNYANLSAVRFSASNVQAEVKHGPDVHHIVSRLTISVSPLDLVTGRRSGAAAREMRHEQSSQRVLSTGQLATNWRRLVTSWPERRDQDCWTEMALQYDLEQVRRKSLS</sequence>
<organism evidence="2 3">
    <name type="scientific">Elysia marginata</name>
    <dbReference type="NCBI Taxonomy" id="1093978"/>
    <lineage>
        <taxon>Eukaryota</taxon>
        <taxon>Metazoa</taxon>
        <taxon>Spiralia</taxon>
        <taxon>Lophotrochozoa</taxon>
        <taxon>Mollusca</taxon>
        <taxon>Gastropoda</taxon>
        <taxon>Heterobranchia</taxon>
        <taxon>Euthyneura</taxon>
        <taxon>Panpulmonata</taxon>
        <taxon>Sacoglossa</taxon>
        <taxon>Placobranchoidea</taxon>
        <taxon>Plakobranchidae</taxon>
        <taxon>Elysia</taxon>
    </lineage>
</organism>
<evidence type="ECO:0000313" key="2">
    <source>
        <dbReference type="EMBL" id="GFR78456.1"/>
    </source>
</evidence>